<dbReference type="PROSITE" id="PS51094">
    <property type="entry name" value="PTS_EIIA_TYPE_2"/>
    <property type="match status" value="1"/>
</dbReference>
<dbReference type="PROSITE" id="PS51099">
    <property type="entry name" value="PTS_EIIB_TYPE_2"/>
    <property type="match status" value="1"/>
</dbReference>
<dbReference type="Gene3D" id="3.40.930.10">
    <property type="entry name" value="Mannitol-specific EII, Chain A"/>
    <property type="match status" value="1"/>
</dbReference>
<name>A0A0B8R6P6_LISMN</name>
<dbReference type="RefSeq" id="WP_010958824.1">
    <property type="nucleotide sequence ID" value="NC_021825.2"/>
</dbReference>
<dbReference type="CDD" id="cd05568">
    <property type="entry name" value="PTS_IIB_bgl_like"/>
    <property type="match status" value="1"/>
</dbReference>
<dbReference type="Proteomes" id="UP000272537">
    <property type="component" value="Unassembled WGS sequence"/>
</dbReference>
<dbReference type="InterPro" id="IPR050661">
    <property type="entry name" value="BglG_antiterminators"/>
</dbReference>
<proteinExistence type="predicted"/>
<dbReference type="GO" id="GO:0009401">
    <property type="term" value="P:phosphoenolpyruvate-dependent sugar phosphotransferase system"/>
    <property type="evidence" value="ECO:0007669"/>
    <property type="project" value="InterPro"/>
</dbReference>
<evidence type="ECO:0000313" key="9">
    <source>
        <dbReference type="EMBL" id="ECY9783966.1"/>
    </source>
</evidence>
<dbReference type="InterPro" id="IPR002178">
    <property type="entry name" value="PTS_EIIA_type-2_dom"/>
</dbReference>
<evidence type="ECO:0000313" key="7">
    <source>
        <dbReference type="EMBL" id="EAG4461098.1"/>
    </source>
</evidence>
<keyword evidence="2" id="KW-0677">Repeat</keyword>
<evidence type="ECO:0000313" key="8">
    <source>
        <dbReference type="EMBL" id="EAH4240790.1"/>
    </source>
</evidence>
<dbReference type="Gene3D" id="3.40.50.2300">
    <property type="match status" value="1"/>
</dbReference>
<protein>
    <submittedName>
        <fullName evidence="8">BglG family transcription antiterminator</fullName>
    </submittedName>
    <submittedName>
        <fullName evidence="10">Transcriptional regulator ManR</fullName>
    </submittedName>
</protein>
<dbReference type="InterPro" id="IPR011608">
    <property type="entry name" value="PRD"/>
</dbReference>
<dbReference type="InterPro" id="IPR016152">
    <property type="entry name" value="PTrfase/Anion_transptr"/>
</dbReference>
<dbReference type="AlphaFoldDB" id="A0A0B8R6P6"/>
<gene>
    <name evidence="10" type="primary">manr_1</name>
    <name evidence="6" type="ORF">ARY78_01840</name>
    <name evidence="7" type="ORF">CA369_02255</name>
    <name evidence="10" type="ORF">DYZ80_00369</name>
    <name evidence="8" type="ORF">E5F58_02110</name>
    <name evidence="9" type="ORF">F6515_13325</name>
</gene>
<dbReference type="EMBL" id="AALGDA010000061">
    <property type="protein sequence ID" value="ECY9783966.1"/>
    <property type="molecule type" value="Genomic_DNA"/>
</dbReference>
<reference evidence="8 14" key="2">
    <citation type="submission" date="2019-04" db="EMBL/GenBank/DDBJ databases">
        <authorList>
            <consortium name="GenomeTrakr: Next Generation Sequencing Network for Food Pathogen Tracability"/>
        </authorList>
    </citation>
    <scope>NUCLEOTIDE SEQUENCE [LARGE SCALE GENOMIC DNA]</scope>
    <source>
        <strain evidence="7 15">CFSAN063727</strain>
        <strain evidence="6 12">FDA00007096</strain>
        <strain evidence="8 14">LS1344</strain>
    </source>
</reference>
<dbReference type="InterPro" id="IPR013011">
    <property type="entry name" value="PTS_EIIB_2"/>
</dbReference>
<dbReference type="PANTHER" id="PTHR30185:SF12">
    <property type="entry name" value="TRANSCRIPTIONAL REGULATOR MANR"/>
    <property type="match status" value="1"/>
</dbReference>
<dbReference type="GO" id="GO:0008982">
    <property type="term" value="F:protein-N(PI)-phosphohistidine-sugar phosphotransferase activity"/>
    <property type="evidence" value="ECO:0007669"/>
    <property type="project" value="InterPro"/>
</dbReference>
<evidence type="ECO:0000313" key="10">
    <source>
        <dbReference type="EMBL" id="RKA10837.1"/>
    </source>
</evidence>
<dbReference type="GO" id="GO:0006355">
    <property type="term" value="P:regulation of DNA-templated transcription"/>
    <property type="evidence" value="ECO:0007669"/>
    <property type="project" value="InterPro"/>
</dbReference>
<dbReference type="InterPro" id="IPR036634">
    <property type="entry name" value="PRD_sf"/>
</dbReference>
<keyword evidence="1" id="KW-0808">Transferase</keyword>
<evidence type="ECO:0000313" key="12">
    <source>
        <dbReference type="Proteomes" id="UP000365297"/>
    </source>
</evidence>
<evidence type="ECO:0000259" key="3">
    <source>
        <dbReference type="PROSITE" id="PS51094"/>
    </source>
</evidence>
<dbReference type="SUPFAM" id="SSF52794">
    <property type="entry name" value="PTS system IIB component-like"/>
    <property type="match status" value="1"/>
</dbReference>
<sequence>MKLNQQCIQILDFLMEQEDFKNIGYISNALGCSERSVRYSLEKIDIFLHEQTLPALIRHTRKGVLLPEKNIVNPVVRKFKQQITPKKYRYSQEEVQQFLLLKLLLSEEVLPVTYFEEVLFISRSSVLNHLRAIEGELFLNNLDLSHQPRHGFLVTGNLITKTSLFARSFLRFINIREFYQFLDSENSLSKKGELFFYNLFELEILQEVNREAHSVEENMTRAMDEQLYLTLIAILLKQHEAKPDFQFTADFMIKDELDQALATIIGSLKQYQYGREDEAVIEAFVTGICEKMGEIYQVDFVHGDTDFFTQIKAHIKLMIRRVRAGVTIENPIFNEFMRDNREIFMRVKESLDALKPLLPISVSSQEISFLAIYFASEVQRNKQTVEMKPNLLIICPEGVAVSKMIAIQLKRMFEFESIQTIGLRKFKRAMMADFDFVISTVDLPDMQDAKVLRIHSYLQKEDMELLQKHLRMKLIKSDKQIINKFSKILAIIGENTQITNLSKLEFDLLEALISDECETPKRLIPPFQFTEEAIVMEETCPTWRQAIKLGTKCLEHLEVIEPSYHEKIIHNLKAYGPYMVVAPGVVIAHAGASDGVLMDGIGVTIIEDGIMFFDRYEEPVHVIFTLALKTKEAHLIVEQLMKLALDEEKMQKIKMASSKRDIYHYVKSAIFE</sequence>
<evidence type="ECO:0000256" key="1">
    <source>
        <dbReference type="ARBA" id="ARBA00022679"/>
    </source>
</evidence>
<evidence type="ECO:0000313" key="6">
    <source>
        <dbReference type="EMBL" id="EAC5549168.1"/>
    </source>
</evidence>
<dbReference type="PANTHER" id="PTHR30185">
    <property type="entry name" value="CRYPTIC BETA-GLUCOSIDE BGL OPERON ANTITERMINATOR"/>
    <property type="match status" value="1"/>
</dbReference>
<dbReference type="Gene3D" id="1.10.1790.10">
    <property type="entry name" value="PRD domain"/>
    <property type="match status" value="1"/>
</dbReference>
<dbReference type="SUPFAM" id="SSF55804">
    <property type="entry name" value="Phoshotransferase/anion transport protein"/>
    <property type="match status" value="1"/>
</dbReference>
<feature type="domain" description="PRD" evidence="5">
    <location>
        <begin position="276"/>
        <end position="384"/>
    </location>
</feature>
<evidence type="ECO:0000313" key="13">
    <source>
        <dbReference type="Proteomes" id="UP000489121"/>
    </source>
</evidence>
<dbReference type="SUPFAM" id="SSF63520">
    <property type="entry name" value="PTS-regulatory domain, PRD"/>
    <property type="match status" value="1"/>
</dbReference>
<dbReference type="CDD" id="cd00211">
    <property type="entry name" value="PTS_IIA_fru"/>
    <property type="match status" value="1"/>
</dbReference>
<dbReference type="Proteomes" id="UP000528151">
    <property type="component" value="Unassembled WGS sequence"/>
</dbReference>
<reference evidence="9 13" key="3">
    <citation type="submission" date="2019-09" db="EMBL/GenBank/DDBJ databases">
        <authorList>
            <consortium name="PulseNet: The National Subtyping Network for Foodborne Disease Surveillance"/>
            <person name="Tarr C.L."/>
            <person name="Trees E."/>
            <person name="Katz L.S."/>
            <person name="Carleton-Romer H.A."/>
            <person name="Stroika S."/>
            <person name="Kucerova Z."/>
            <person name="Roache K.F."/>
            <person name="Sabol A.L."/>
            <person name="Besser J."/>
            <person name="Gerner-Smidt P."/>
        </authorList>
    </citation>
    <scope>NUCLEOTIDE SEQUENCE [LARGE SCALE GENOMIC DNA]</scope>
    <source>
        <strain evidence="9 13">PNUSAL005692</strain>
    </source>
</reference>
<dbReference type="PROSITE" id="PS51372">
    <property type="entry name" value="PRD_2"/>
    <property type="match status" value="1"/>
</dbReference>
<reference evidence="10 11" key="1">
    <citation type="journal article" date="2018" name="BMC Genomics">
        <title>Genes significantly associated with lineage II food isolates of Listeria monocytogenes.</title>
        <authorList>
            <person name="Pirone-Davies C."/>
            <person name="Chen Y."/>
            <person name="Pightling A."/>
            <person name="Ryan G."/>
            <person name="Wang Y."/>
            <person name="Yao K."/>
            <person name="Hoffmann M."/>
            <person name="Allard M.W."/>
        </authorList>
    </citation>
    <scope>NUCLEOTIDE SEQUENCE [LARGE SCALE GENOMIC DNA]</scope>
    <source>
        <strain evidence="10 11">PNUSAL000550</strain>
    </source>
</reference>
<dbReference type="EMBL" id="AABGUK010000001">
    <property type="protein sequence ID" value="EAH4240790.1"/>
    <property type="molecule type" value="Genomic_DNA"/>
</dbReference>
<dbReference type="EMBL" id="AABBZO010000002">
    <property type="protein sequence ID" value="EAG4461098.1"/>
    <property type="molecule type" value="Genomic_DNA"/>
</dbReference>
<dbReference type="Proteomes" id="UP000489121">
    <property type="component" value="Unassembled WGS sequence"/>
</dbReference>
<evidence type="ECO:0000259" key="4">
    <source>
        <dbReference type="PROSITE" id="PS51099"/>
    </source>
</evidence>
<evidence type="ECO:0000313" key="14">
    <source>
        <dbReference type="Proteomes" id="UP000527632"/>
    </source>
</evidence>
<evidence type="ECO:0000313" key="15">
    <source>
        <dbReference type="Proteomes" id="UP000528151"/>
    </source>
</evidence>
<feature type="domain" description="PTS EIIB type-2" evidence="4">
    <location>
        <begin position="389"/>
        <end position="478"/>
    </location>
</feature>
<dbReference type="InterPro" id="IPR036095">
    <property type="entry name" value="PTS_EIIB-like_sf"/>
</dbReference>
<accession>A0A0B8R6P6</accession>
<dbReference type="Pfam" id="PF00359">
    <property type="entry name" value="PTS_EIIA_2"/>
    <property type="match status" value="1"/>
</dbReference>
<evidence type="ECO:0000259" key="5">
    <source>
        <dbReference type="PROSITE" id="PS51372"/>
    </source>
</evidence>
<dbReference type="EMBL" id="AAAIXK010000001">
    <property type="protein sequence ID" value="EAC5549168.1"/>
    <property type="molecule type" value="Genomic_DNA"/>
</dbReference>
<dbReference type="Proteomes" id="UP000365297">
    <property type="component" value="Unassembled WGS sequence"/>
</dbReference>
<dbReference type="Proteomes" id="UP000527632">
    <property type="component" value="Unassembled WGS sequence"/>
</dbReference>
<dbReference type="Pfam" id="PF00874">
    <property type="entry name" value="PRD"/>
    <property type="match status" value="1"/>
</dbReference>
<evidence type="ECO:0000256" key="2">
    <source>
        <dbReference type="ARBA" id="ARBA00022737"/>
    </source>
</evidence>
<comment type="caution">
    <text evidence="8">The sequence shown here is derived from an EMBL/GenBank/DDBJ whole genome shotgun (WGS) entry which is preliminary data.</text>
</comment>
<evidence type="ECO:0000313" key="11">
    <source>
        <dbReference type="Proteomes" id="UP000272537"/>
    </source>
</evidence>
<organism evidence="8 14">
    <name type="scientific">Listeria monocytogenes</name>
    <dbReference type="NCBI Taxonomy" id="1639"/>
    <lineage>
        <taxon>Bacteria</taxon>
        <taxon>Bacillati</taxon>
        <taxon>Bacillota</taxon>
        <taxon>Bacilli</taxon>
        <taxon>Bacillales</taxon>
        <taxon>Listeriaceae</taxon>
        <taxon>Listeria</taxon>
    </lineage>
</organism>
<dbReference type="KEGG" id="lmok:CQ02_04555"/>
<dbReference type="EMBL" id="QXLS01000001">
    <property type="protein sequence ID" value="RKA10837.1"/>
    <property type="molecule type" value="Genomic_DNA"/>
</dbReference>
<feature type="domain" description="PTS EIIA type-2" evidence="3">
    <location>
        <begin position="527"/>
        <end position="669"/>
    </location>
</feature>